<evidence type="ECO:0000256" key="4">
    <source>
        <dbReference type="ARBA" id="ARBA00022692"/>
    </source>
</evidence>
<dbReference type="PROSITE" id="PS50222">
    <property type="entry name" value="EF_HAND_2"/>
    <property type="match status" value="2"/>
</dbReference>
<dbReference type="GO" id="GO:0022857">
    <property type="term" value="F:transmembrane transporter activity"/>
    <property type="evidence" value="ECO:0007669"/>
    <property type="project" value="InterPro"/>
</dbReference>
<protein>
    <submittedName>
        <fullName evidence="10">(salmon louse) hypothetical protein</fullName>
    </submittedName>
</protein>
<dbReference type="GO" id="GO:0005509">
    <property type="term" value="F:calcium ion binding"/>
    <property type="evidence" value="ECO:0007669"/>
    <property type="project" value="InterPro"/>
</dbReference>
<sequence length="431" mass="48836">MRAFGDIGFAFCLISLAGIVLYFVTSSDSGSLVIDCLSSNGDPDPPKIQRLFWAITEGATATALIVAGEDNEGLKMLQNAGLISGLPFTLIVCLLCVSIWRYVKMVMGDLDVSGPNYNRGFVWLLLTIGKVAVILYDSSNSFSSSICCSNLHFPKHCLHRNFCYINWLLGPWLLVLRHQFLTPILVQEVVEVPQEGLETFTTHKLSSKIRMSLKPKVVMEIIKQVSDRIEVNERDIQEFYEAFYEYDKDDSGNISTCELGQVMRSLGANPTSIEIEGLINEYDDDMNGTIEFPEFVILMGKKSKEGAFEKERLYALETFRVLTSGVCKKKQVQDRALPMDHLRIMEQRRSMNNPLERSYSLELNIRKYILNLLESDGILEGATVQELLTDLDRKTGDALKISRMIIHNSLNEKKQGLKWSQQRELLWISYG</sequence>
<dbReference type="Pfam" id="PF13499">
    <property type="entry name" value="EF-hand_7"/>
    <property type="match status" value="1"/>
</dbReference>
<dbReference type="Proteomes" id="UP000675881">
    <property type="component" value="Chromosome 7"/>
</dbReference>
<name>A0A7R8D6W9_LEPSM</name>
<keyword evidence="5" id="KW-0677">Repeat</keyword>
<dbReference type="GO" id="GO:0005886">
    <property type="term" value="C:plasma membrane"/>
    <property type="evidence" value="ECO:0007669"/>
    <property type="project" value="UniProtKB-SubCell"/>
</dbReference>
<dbReference type="SUPFAM" id="SSF47473">
    <property type="entry name" value="EF-hand"/>
    <property type="match status" value="1"/>
</dbReference>
<keyword evidence="2" id="KW-0813">Transport</keyword>
<feature type="domain" description="EF-hand" evidence="9">
    <location>
        <begin position="270"/>
        <end position="305"/>
    </location>
</feature>
<evidence type="ECO:0000256" key="8">
    <source>
        <dbReference type="ARBA" id="ARBA00023136"/>
    </source>
</evidence>
<dbReference type="GO" id="GO:0072686">
    <property type="term" value="C:mitotic spindle"/>
    <property type="evidence" value="ECO:0007669"/>
    <property type="project" value="UniProtKB-ARBA"/>
</dbReference>
<evidence type="ECO:0000313" key="10">
    <source>
        <dbReference type="EMBL" id="CAF2994240.1"/>
    </source>
</evidence>
<evidence type="ECO:0000259" key="9">
    <source>
        <dbReference type="PROSITE" id="PS50222"/>
    </source>
</evidence>
<reference evidence="10" key="1">
    <citation type="submission" date="2021-02" db="EMBL/GenBank/DDBJ databases">
        <authorList>
            <person name="Bekaert M."/>
        </authorList>
    </citation>
    <scope>NUCLEOTIDE SEQUENCE</scope>
    <source>
        <strain evidence="10">IoA-00</strain>
    </source>
</reference>
<dbReference type="CDD" id="cd00051">
    <property type="entry name" value="EFh"/>
    <property type="match status" value="1"/>
</dbReference>
<comment type="subcellular location">
    <subcellularLocation>
        <location evidence="1">Cell membrane</location>
        <topology evidence="1">Multi-pass membrane protein</topology>
    </subcellularLocation>
</comment>
<evidence type="ECO:0000256" key="6">
    <source>
        <dbReference type="ARBA" id="ARBA00022837"/>
    </source>
</evidence>
<keyword evidence="6" id="KW-0106">Calcium</keyword>
<keyword evidence="7" id="KW-1133">Transmembrane helix</keyword>
<keyword evidence="11" id="KW-1185">Reference proteome</keyword>
<accession>A0A7R8D6W9</accession>
<evidence type="ECO:0000256" key="7">
    <source>
        <dbReference type="ARBA" id="ARBA00022989"/>
    </source>
</evidence>
<dbReference type="SMART" id="SM00054">
    <property type="entry name" value="EFh"/>
    <property type="match status" value="2"/>
</dbReference>
<dbReference type="InterPro" id="IPR002048">
    <property type="entry name" value="EF_hand_dom"/>
</dbReference>
<keyword evidence="4" id="KW-0812">Transmembrane</keyword>
<dbReference type="InterPro" id="IPR000060">
    <property type="entry name" value="BCCT_transptr"/>
</dbReference>
<keyword evidence="3" id="KW-1003">Cell membrane</keyword>
<feature type="domain" description="EF-hand" evidence="9">
    <location>
        <begin position="234"/>
        <end position="269"/>
    </location>
</feature>
<gene>
    <name evidence="10" type="ORF">LSAA_12950</name>
</gene>
<dbReference type="FunFam" id="1.10.238.10:FF:000527">
    <property type="entry name" value="Calmodulin-3"/>
    <property type="match status" value="1"/>
</dbReference>
<dbReference type="Pfam" id="PF02028">
    <property type="entry name" value="BCCT"/>
    <property type="match status" value="1"/>
</dbReference>
<evidence type="ECO:0000256" key="5">
    <source>
        <dbReference type="ARBA" id="ARBA00022737"/>
    </source>
</evidence>
<dbReference type="Gene3D" id="1.10.238.10">
    <property type="entry name" value="EF-hand"/>
    <property type="match status" value="1"/>
</dbReference>
<keyword evidence="8" id="KW-0472">Membrane</keyword>
<evidence type="ECO:0000256" key="3">
    <source>
        <dbReference type="ARBA" id="ARBA00022475"/>
    </source>
</evidence>
<evidence type="ECO:0000256" key="1">
    <source>
        <dbReference type="ARBA" id="ARBA00004651"/>
    </source>
</evidence>
<dbReference type="OrthoDB" id="7313495at2759"/>
<evidence type="ECO:0000256" key="2">
    <source>
        <dbReference type="ARBA" id="ARBA00022448"/>
    </source>
</evidence>
<dbReference type="AlphaFoldDB" id="A0A7R8D6W9"/>
<dbReference type="PANTHER" id="PTHR30047">
    <property type="entry name" value="HIGH-AFFINITY CHOLINE TRANSPORT PROTEIN-RELATED"/>
    <property type="match status" value="1"/>
</dbReference>
<proteinExistence type="predicted"/>
<dbReference type="PROSITE" id="PS00018">
    <property type="entry name" value="EF_HAND_1"/>
    <property type="match status" value="2"/>
</dbReference>
<dbReference type="InterPro" id="IPR018247">
    <property type="entry name" value="EF_Hand_1_Ca_BS"/>
</dbReference>
<dbReference type="PANTHER" id="PTHR30047:SF7">
    <property type="entry name" value="HIGH-AFFINITY CHOLINE TRANSPORT PROTEIN"/>
    <property type="match status" value="1"/>
</dbReference>
<evidence type="ECO:0000313" key="11">
    <source>
        <dbReference type="Proteomes" id="UP000675881"/>
    </source>
</evidence>
<dbReference type="EMBL" id="HG994586">
    <property type="protein sequence ID" value="CAF2994240.1"/>
    <property type="molecule type" value="Genomic_DNA"/>
</dbReference>
<organism evidence="10 11">
    <name type="scientific">Lepeophtheirus salmonis</name>
    <name type="common">Salmon louse</name>
    <name type="synonym">Caligus salmonis</name>
    <dbReference type="NCBI Taxonomy" id="72036"/>
    <lineage>
        <taxon>Eukaryota</taxon>
        <taxon>Metazoa</taxon>
        <taxon>Ecdysozoa</taxon>
        <taxon>Arthropoda</taxon>
        <taxon>Crustacea</taxon>
        <taxon>Multicrustacea</taxon>
        <taxon>Hexanauplia</taxon>
        <taxon>Copepoda</taxon>
        <taxon>Siphonostomatoida</taxon>
        <taxon>Caligidae</taxon>
        <taxon>Lepeophtheirus</taxon>
    </lineage>
</organism>
<dbReference type="InterPro" id="IPR011992">
    <property type="entry name" value="EF-hand-dom_pair"/>
</dbReference>